<evidence type="ECO:0000256" key="1">
    <source>
        <dbReference type="SAM" id="MobiDB-lite"/>
    </source>
</evidence>
<dbReference type="GO" id="GO:0032784">
    <property type="term" value="P:regulation of DNA-templated transcription elongation"/>
    <property type="evidence" value="ECO:0007669"/>
    <property type="project" value="InterPro"/>
</dbReference>
<keyword evidence="3" id="KW-1185">Reference proteome</keyword>
<proteinExistence type="predicted"/>
<dbReference type="GO" id="GO:0032044">
    <property type="term" value="C:DSIF complex"/>
    <property type="evidence" value="ECO:0007669"/>
    <property type="project" value="TreeGrafter"/>
</dbReference>
<comment type="caution">
    <text evidence="2">The sequence shown here is derived from an EMBL/GenBank/DDBJ whole genome shotgun (WGS) entry which is preliminary data.</text>
</comment>
<dbReference type="GO" id="GO:0003729">
    <property type="term" value="F:mRNA binding"/>
    <property type="evidence" value="ECO:0007669"/>
    <property type="project" value="TreeGrafter"/>
</dbReference>
<accession>A0AAD5VGX5</accession>
<evidence type="ECO:0000313" key="2">
    <source>
        <dbReference type="EMBL" id="KAJ3555848.1"/>
    </source>
</evidence>
<feature type="compositionally biased region" description="Basic and acidic residues" evidence="1">
    <location>
        <begin position="625"/>
        <end position="641"/>
    </location>
</feature>
<dbReference type="Proteomes" id="UP001213000">
    <property type="component" value="Unassembled WGS sequence"/>
</dbReference>
<name>A0AAD5VGX5_9AGAR</name>
<dbReference type="EMBL" id="JANIEX010001637">
    <property type="protein sequence ID" value="KAJ3555848.1"/>
    <property type="molecule type" value="Genomic_DNA"/>
</dbReference>
<organism evidence="2 3">
    <name type="scientific">Leucocoprinus birnbaumii</name>
    <dbReference type="NCBI Taxonomy" id="56174"/>
    <lineage>
        <taxon>Eukaryota</taxon>
        <taxon>Fungi</taxon>
        <taxon>Dikarya</taxon>
        <taxon>Basidiomycota</taxon>
        <taxon>Agaricomycotina</taxon>
        <taxon>Agaricomycetes</taxon>
        <taxon>Agaricomycetidae</taxon>
        <taxon>Agaricales</taxon>
        <taxon>Agaricineae</taxon>
        <taxon>Agaricaceae</taxon>
        <taxon>Leucocoprinus</taxon>
    </lineage>
</organism>
<dbReference type="PANTHER" id="PTHR11125:SF7">
    <property type="entry name" value="TRANSCRIPTION ELONGATION FACTOR SPT5"/>
    <property type="match status" value="1"/>
</dbReference>
<sequence length="703" mass="79957">MPEVRSVAEFSAKTDFITLKRQDRAPISKRRRVKGPNKFLDLEADDDDEEEDDNEEEDDDDADDPGQGQDAEPDDGGDEFEDISLLSRLHLEEQMSQSGSTIARIMKRYVHRAVPLTQDGDPQTSEVARFERLNADLDPSLRERLRAHTLISVAPREDDWVTWEVPVPTGREELTVYDVLLIAERGGVHRRSTPPRSAYTAHGITGRIYVEAQTRNDVVSLFKPIRGVRCYTPRPNTWVRLRSWPFKNDLAFIQEVLQRDMLRVIVTPRLWYHRPPEFKQPRKRPTAKPFNRSKALEISGPSSVVTTGLGSTAKDHYFDIRYDFSPPNDSYTVYDSSGFQDLVVDSSEYFALDVYPKLSEITPFMTCVLILYAVKLLHIRLAENRRLKDGDRVLVVSTPQNINSVDERHVGRIGFIDGIADTFAYVQLPDHDSGLLEVVQVPLSSVRRHYKVGDYIKARTGSLHEQAGWVTSINYTEDQITIYNPKNPEGHLEVLASLTEFAENDCRMGQNPHRDFIDMSTFELSVYENLPITVLKGPLKGRSGVVKTISLRLKAKVELRGSYSSSRNQLEELDVGELAFELDLHKWYRLQIKNTGVMNDASEVQLEAVHSIPATCSMLATIPEDKRLKTPEAEPNPHLEEGPWSPDYLNRSAPGVSADVVHEYLEFMTILLTHFITSEIVLADKVAAYQHIPDLETLNSKFW</sequence>
<feature type="compositionally biased region" description="Acidic residues" evidence="1">
    <location>
        <begin position="71"/>
        <end position="80"/>
    </location>
</feature>
<dbReference type="InterPro" id="IPR036735">
    <property type="entry name" value="NGN_dom_sf"/>
</dbReference>
<dbReference type="GO" id="GO:0006357">
    <property type="term" value="P:regulation of transcription by RNA polymerase II"/>
    <property type="evidence" value="ECO:0007669"/>
    <property type="project" value="InterPro"/>
</dbReference>
<reference evidence="2" key="1">
    <citation type="submission" date="2022-07" db="EMBL/GenBank/DDBJ databases">
        <title>Genome Sequence of Leucocoprinus birnbaumii.</title>
        <authorList>
            <person name="Buettner E."/>
        </authorList>
    </citation>
    <scope>NUCLEOTIDE SEQUENCE</scope>
    <source>
        <strain evidence="2">VT141</strain>
    </source>
</reference>
<dbReference type="AlphaFoldDB" id="A0AAD5VGX5"/>
<dbReference type="InterPro" id="IPR039659">
    <property type="entry name" value="SPT5"/>
</dbReference>
<gene>
    <name evidence="2" type="ORF">NP233_g12109</name>
</gene>
<protein>
    <recommendedName>
        <fullName evidence="4">Chromatin elongation factor spt5</fullName>
    </recommendedName>
</protein>
<dbReference type="PANTHER" id="PTHR11125">
    <property type="entry name" value="SUPPRESSOR OF TY 5"/>
    <property type="match status" value="1"/>
</dbReference>
<dbReference type="Gene3D" id="3.30.70.940">
    <property type="entry name" value="NusG, N-terminal domain"/>
    <property type="match status" value="1"/>
</dbReference>
<dbReference type="GO" id="GO:0006368">
    <property type="term" value="P:transcription elongation by RNA polymerase II"/>
    <property type="evidence" value="ECO:0007669"/>
    <property type="project" value="TreeGrafter"/>
</dbReference>
<evidence type="ECO:0000313" key="3">
    <source>
        <dbReference type="Proteomes" id="UP001213000"/>
    </source>
</evidence>
<feature type="compositionally biased region" description="Acidic residues" evidence="1">
    <location>
        <begin position="42"/>
        <end position="64"/>
    </location>
</feature>
<feature type="region of interest" description="Disordered" evidence="1">
    <location>
        <begin position="24"/>
        <end position="80"/>
    </location>
</feature>
<evidence type="ECO:0008006" key="4">
    <source>
        <dbReference type="Google" id="ProtNLM"/>
    </source>
</evidence>
<feature type="region of interest" description="Disordered" evidence="1">
    <location>
        <begin position="625"/>
        <end position="646"/>
    </location>
</feature>